<feature type="compositionally biased region" description="Basic and acidic residues" evidence="1">
    <location>
        <begin position="614"/>
        <end position="630"/>
    </location>
</feature>
<dbReference type="PANTHER" id="PTHR42081:SF1">
    <property type="entry name" value="ZINC FINGER PROTEIN DHHC DOMAIN CONTAINING PROTEIN"/>
    <property type="match status" value="1"/>
</dbReference>
<evidence type="ECO:0000256" key="1">
    <source>
        <dbReference type="SAM" id="MobiDB-lite"/>
    </source>
</evidence>
<feature type="compositionally biased region" description="Basic and acidic residues" evidence="1">
    <location>
        <begin position="647"/>
        <end position="656"/>
    </location>
</feature>
<feature type="compositionally biased region" description="Basic and acidic residues" evidence="1">
    <location>
        <begin position="392"/>
        <end position="448"/>
    </location>
</feature>
<proteinExistence type="predicted"/>
<protein>
    <recommendedName>
        <fullName evidence="2">DUF8035 domain-containing protein</fullName>
    </recommendedName>
</protein>
<feature type="compositionally biased region" description="Basic and acidic residues" evidence="1">
    <location>
        <begin position="829"/>
        <end position="848"/>
    </location>
</feature>
<sequence length="848" mass="96224">MADRYRVYPSAGAPRSAAMNPARASLPSGVGYSSSMYTGEMAPTSSRHYIAAPRAYLGPGSSSAAPSRAYPVASDPWSRPGPRDTSRSRRSTMESASRPPVIVVDRQQPPPSHSSSTRSGSPIKNDYRSSDGQFHAQPASSLRSRSTTRPYHPSSGTDDFGRFRERSDALLSPREVDAYRSSRPSVVYSNDSRHPVAAIDYGDEGYQYTNAGELARYDLDHPRPTSRPRRHDSLDRGNYRPHINYSPDHRGIHSNTSQDVGRNFGVAASRPYERAGGPPPCTRGFDKIKRGYESHRDAPGPSSASSSQVDAALVSAEHREPARRTRPLSLHQDSTPWTAHHDDYYRSREDDRILRDPLDRVRDTDRDAERPGEPTRFKDDGVASRGFGIRTDVVEGPKEAWERRRDLRPEDSRKRPDEVVVEPRRERRESKREDEGEGRERSRFRDKMAAGLGVAATAVGLIPSTKSDKKEAESKEPRRRRSPDDAPPLYRDDERTERTPVDKPLRREREWERDRALDDSRKDFQPSEHQIPEPQASAASEAVASASDSDDSKHVPSRHQTSSLFNPNDTSDLKQLKKQIAAMDGPDKMDHDYGDCEKQSTHLERRSCSLSSTEESRGGASSREESRGREPMVPVSESRQVRVVSPPREKADDRPLKGILKQPSARFPEDHNSAREGVAPHKEDKKIKEAPEGARWTKINRKVVNPEALKKGNERFEVRDDFVIVLRVLSKEEIQAYAAATQVLREKRRSRVGEGRDGDRQRDRWRGQDDGDDGDREQDSDGGRHHHYRQHRRRDDEDQGSSEHDYDIDRERRRRFRREDDDDYGSGSREADYHCPRSYRGRERAAEV</sequence>
<accession>A0A2C5YM27</accession>
<feature type="compositionally biased region" description="Low complexity" evidence="1">
    <location>
        <begin position="113"/>
        <end position="122"/>
    </location>
</feature>
<feature type="domain" description="DUF8035" evidence="2">
    <location>
        <begin position="694"/>
        <end position="746"/>
    </location>
</feature>
<comment type="caution">
    <text evidence="3">The sequence shown here is derived from an EMBL/GenBank/DDBJ whole genome shotgun (WGS) entry which is preliminary data.</text>
</comment>
<dbReference type="OrthoDB" id="5418088at2759"/>
<feature type="region of interest" description="Disordered" evidence="1">
    <location>
        <begin position="55"/>
        <end position="195"/>
    </location>
</feature>
<organism evidence="3 4">
    <name type="scientific">Ophiocordyceps australis</name>
    <dbReference type="NCBI Taxonomy" id="1399860"/>
    <lineage>
        <taxon>Eukaryota</taxon>
        <taxon>Fungi</taxon>
        <taxon>Dikarya</taxon>
        <taxon>Ascomycota</taxon>
        <taxon>Pezizomycotina</taxon>
        <taxon>Sordariomycetes</taxon>
        <taxon>Hypocreomycetidae</taxon>
        <taxon>Hypocreales</taxon>
        <taxon>Ophiocordycipitaceae</taxon>
        <taxon>Ophiocordyceps</taxon>
    </lineage>
</organism>
<feature type="compositionally biased region" description="Polar residues" evidence="1">
    <location>
        <begin position="31"/>
        <end position="40"/>
    </location>
</feature>
<dbReference type="InterPro" id="IPR058348">
    <property type="entry name" value="DUF8035"/>
</dbReference>
<feature type="region of interest" description="Disordered" evidence="1">
    <location>
        <begin position="213"/>
        <end position="262"/>
    </location>
</feature>
<feature type="compositionally biased region" description="Low complexity" evidence="1">
    <location>
        <begin position="536"/>
        <end position="547"/>
    </location>
</feature>
<feature type="compositionally biased region" description="Basic and acidic residues" evidence="1">
    <location>
        <begin position="793"/>
        <end position="811"/>
    </location>
</feature>
<feature type="compositionally biased region" description="Basic and acidic residues" evidence="1">
    <location>
        <begin position="667"/>
        <end position="692"/>
    </location>
</feature>
<dbReference type="PANTHER" id="PTHR42081">
    <property type="entry name" value="ZINC FINGER PROTEIN DHHC DOMAIN CONTAINING PROTEIN"/>
    <property type="match status" value="1"/>
</dbReference>
<feature type="region of interest" description="Disordered" evidence="1">
    <location>
        <begin position="292"/>
        <end position="342"/>
    </location>
</feature>
<feature type="compositionally biased region" description="Basic and acidic residues" evidence="1">
    <location>
        <begin position="466"/>
        <end position="476"/>
    </location>
</feature>
<name>A0A2C5YM27_9HYPO</name>
<gene>
    <name evidence="3" type="ORF">CDD82_621</name>
</gene>
<keyword evidence="4" id="KW-1185">Reference proteome</keyword>
<dbReference type="AlphaFoldDB" id="A0A2C5YM27"/>
<dbReference type="Pfam" id="PF26118">
    <property type="entry name" value="DUF8035"/>
    <property type="match status" value="1"/>
</dbReference>
<feature type="compositionally biased region" description="Polar residues" evidence="1">
    <location>
        <begin position="138"/>
        <end position="157"/>
    </location>
</feature>
<feature type="region of interest" description="Disordered" evidence="1">
    <location>
        <begin position="356"/>
        <end position="693"/>
    </location>
</feature>
<evidence type="ECO:0000313" key="3">
    <source>
        <dbReference type="EMBL" id="PHH68352.1"/>
    </source>
</evidence>
<feature type="compositionally biased region" description="Basic and acidic residues" evidence="1">
    <location>
        <begin position="159"/>
        <end position="180"/>
    </location>
</feature>
<reference evidence="3 4" key="1">
    <citation type="submission" date="2017-06" db="EMBL/GenBank/DDBJ databases">
        <title>Ant-infecting Ophiocordyceps genomes reveal a high diversity of potential behavioral manipulation genes and a possible major role for enterotoxins.</title>
        <authorList>
            <person name="De Bekker C."/>
            <person name="Evans H.C."/>
            <person name="Brachmann A."/>
            <person name="Hughes D.P."/>
        </authorList>
    </citation>
    <scope>NUCLEOTIDE SEQUENCE [LARGE SCALE GENOMIC DNA]</scope>
    <source>
        <strain evidence="3 4">1348a</strain>
    </source>
</reference>
<dbReference type="EMBL" id="NJEU01001153">
    <property type="protein sequence ID" value="PHH68352.1"/>
    <property type="molecule type" value="Genomic_DNA"/>
</dbReference>
<feature type="compositionally biased region" description="Basic and acidic residues" evidence="1">
    <location>
        <begin position="751"/>
        <end position="769"/>
    </location>
</feature>
<feature type="compositionally biased region" description="Basic and acidic residues" evidence="1">
    <location>
        <begin position="585"/>
        <end position="607"/>
    </location>
</feature>
<feature type="region of interest" description="Disordered" evidence="1">
    <location>
        <begin position="741"/>
        <end position="848"/>
    </location>
</feature>
<feature type="compositionally biased region" description="Polar residues" evidence="1">
    <location>
        <begin position="558"/>
        <end position="570"/>
    </location>
</feature>
<feature type="compositionally biased region" description="Low complexity" evidence="1">
    <location>
        <begin position="55"/>
        <end position="74"/>
    </location>
</feature>
<feature type="compositionally biased region" description="Low complexity" evidence="1">
    <location>
        <begin position="449"/>
        <end position="461"/>
    </location>
</feature>
<feature type="compositionally biased region" description="Basic and acidic residues" evidence="1">
    <location>
        <begin position="356"/>
        <end position="382"/>
    </location>
</feature>
<evidence type="ECO:0000313" key="4">
    <source>
        <dbReference type="Proteomes" id="UP000224854"/>
    </source>
</evidence>
<feature type="region of interest" description="Disordered" evidence="1">
    <location>
        <begin position="1"/>
        <end position="40"/>
    </location>
</feature>
<feature type="compositionally biased region" description="Basic and acidic residues" evidence="1">
    <location>
        <begin position="490"/>
        <end position="526"/>
    </location>
</feature>
<dbReference type="Proteomes" id="UP000224854">
    <property type="component" value="Unassembled WGS sequence"/>
</dbReference>
<evidence type="ECO:0000259" key="2">
    <source>
        <dbReference type="Pfam" id="PF26118"/>
    </source>
</evidence>